<dbReference type="PROSITE" id="PS50042">
    <property type="entry name" value="CNMP_BINDING_3"/>
    <property type="match status" value="1"/>
</dbReference>
<feature type="domain" description="HTH LytTR-type" evidence="2">
    <location>
        <begin position="178"/>
        <end position="284"/>
    </location>
</feature>
<organism evidence="3 4">
    <name type="scientific">Candidatus Mcinerneyibacterium aminivorans</name>
    <dbReference type="NCBI Taxonomy" id="2703815"/>
    <lineage>
        <taxon>Bacteria</taxon>
        <taxon>Candidatus Macinerneyibacteriota</taxon>
        <taxon>Candidatus Mcinerneyibacteria</taxon>
        <taxon>Candidatus Mcinerneyibacteriales</taxon>
        <taxon>Candidatus Mcinerneyibacteriaceae</taxon>
        <taxon>Candidatus Mcinerneyibacterium</taxon>
    </lineage>
</organism>
<dbReference type="AlphaFoldDB" id="A0A5D0MEJ5"/>
<name>A0A5D0MEJ5_9BACT</name>
<proteinExistence type="predicted"/>
<dbReference type="Proteomes" id="UP000324143">
    <property type="component" value="Unassembled WGS sequence"/>
</dbReference>
<dbReference type="SMART" id="SM00850">
    <property type="entry name" value="LytTR"/>
    <property type="match status" value="1"/>
</dbReference>
<dbReference type="InterPro" id="IPR007492">
    <property type="entry name" value="LytTR_DNA-bd_dom"/>
</dbReference>
<dbReference type="PANTHER" id="PTHR37299:SF1">
    <property type="entry name" value="STAGE 0 SPORULATION PROTEIN A HOMOLOG"/>
    <property type="match status" value="1"/>
</dbReference>
<evidence type="ECO:0000259" key="1">
    <source>
        <dbReference type="PROSITE" id="PS50042"/>
    </source>
</evidence>
<dbReference type="PROSITE" id="PS50930">
    <property type="entry name" value="HTH_LYTTR"/>
    <property type="match status" value="1"/>
</dbReference>
<keyword evidence="4" id="KW-1185">Reference proteome</keyword>
<reference evidence="3" key="1">
    <citation type="submission" date="2019-08" db="EMBL/GenBank/DDBJ databases">
        <title>Genomic characterization of a novel candidate phylum (ARYD3) from a high temperature, high salinity tertiary oil reservoir in north central Oklahoma, USA.</title>
        <authorList>
            <person name="Youssef N.H."/>
            <person name="Yadav A."/>
            <person name="Elshahed M.S."/>
        </authorList>
    </citation>
    <scope>NUCLEOTIDE SEQUENCE [LARGE SCALE GENOMIC DNA]</scope>
    <source>
        <strain evidence="3">ARYD3</strain>
    </source>
</reference>
<dbReference type="InterPro" id="IPR000595">
    <property type="entry name" value="cNMP-bd_dom"/>
</dbReference>
<comment type="caution">
    <text evidence="3">The sequence shown here is derived from an EMBL/GenBank/DDBJ whole genome shotgun (WGS) entry which is preliminary data.</text>
</comment>
<evidence type="ECO:0000313" key="3">
    <source>
        <dbReference type="EMBL" id="TYB32104.1"/>
    </source>
</evidence>
<dbReference type="Pfam" id="PF00027">
    <property type="entry name" value="cNMP_binding"/>
    <property type="match status" value="1"/>
</dbReference>
<dbReference type="PANTHER" id="PTHR37299">
    <property type="entry name" value="TRANSCRIPTIONAL REGULATOR-RELATED"/>
    <property type="match status" value="1"/>
</dbReference>
<dbReference type="GO" id="GO:0000156">
    <property type="term" value="F:phosphorelay response regulator activity"/>
    <property type="evidence" value="ECO:0007669"/>
    <property type="project" value="InterPro"/>
</dbReference>
<accession>A0A5D0MEJ5</accession>
<dbReference type="GO" id="GO:0003677">
    <property type="term" value="F:DNA binding"/>
    <property type="evidence" value="ECO:0007669"/>
    <property type="project" value="InterPro"/>
</dbReference>
<dbReference type="PROSITE" id="PS00888">
    <property type="entry name" value="CNMP_BINDING_1"/>
    <property type="match status" value="1"/>
</dbReference>
<gene>
    <name evidence="3" type="ORF">FXF47_00540</name>
</gene>
<sequence>MDLKILSDNKLFQSVNVEKLNSSGVDFNQIFKQIRFNENEVVIKQGNRANKLYLIKSGSVVIKKKVDKNKKVAVNKLYKNDFFGELGILLPRRERTAMVIADTELDLYVINRENLFFLIKKCKQIKNNMLKNIARIIENSDKKKLAEKLQEDVIFDLYENIKNNSKKKDKTTERRHRFTVKKNKKFIVIQENEVFYFSSDKNYSFIHVYDKHYFYNKSLKKVEKELDKSKFMRIHRKYIISCDKVSQINKEASRQYYVVLKDDNKTRLKVGRTFIKKLKNRFDI</sequence>
<dbReference type="InterPro" id="IPR018490">
    <property type="entry name" value="cNMP-bd_dom_sf"/>
</dbReference>
<dbReference type="Gene3D" id="2.40.50.1020">
    <property type="entry name" value="LytTr DNA-binding domain"/>
    <property type="match status" value="1"/>
</dbReference>
<dbReference type="SUPFAM" id="SSF51206">
    <property type="entry name" value="cAMP-binding domain-like"/>
    <property type="match status" value="1"/>
</dbReference>
<dbReference type="InterPro" id="IPR014710">
    <property type="entry name" value="RmlC-like_jellyroll"/>
</dbReference>
<dbReference type="CDD" id="cd00038">
    <property type="entry name" value="CAP_ED"/>
    <property type="match status" value="1"/>
</dbReference>
<dbReference type="EMBL" id="VSIX01000004">
    <property type="protein sequence ID" value="TYB32104.1"/>
    <property type="molecule type" value="Genomic_DNA"/>
</dbReference>
<dbReference type="Gene3D" id="2.60.120.10">
    <property type="entry name" value="Jelly Rolls"/>
    <property type="match status" value="1"/>
</dbReference>
<dbReference type="PROSITE" id="PS00889">
    <property type="entry name" value="CNMP_BINDING_2"/>
    <property type="match status" value="1"/>
</dbReference>
<feature type="domain" description="Cyclic nucleotide-binding" evidence="1">
    <location>
        <begin position="36"/>
        <end position="136"/>
    </location>
</feature>
<protein>
    <submittedName>
        <fullName evidence="3">Cyclic nucleotide-binding domain-containing protein</fullName>
    </submittedName>
</protein>
<dbReference type="Pfam" id="PF04397">
    <property type="entry name" value="LytTR"/>
    <property type="match status" value="1"/>
</dbReference>
<evidence type="ECO:0000313" key="4">
    <source>
        <dbReference type="Proteomes" id="UP000324143"/>
    </source>
</evidence>
<dbReference type="InterPro" id="IPR018488">
    <property type="entry name" value="cNMP-bd_CS"/>
</dbReference>
<evidence type="ECO:0000259" key="2">
    <source>
        <dbReference type="PROSITE" id="PS50930"/>
    </source>
</evidence>
<dbReference type="InterPro" id="IPR046947">
    <property type="entry name" value="LytR-like"/>
</dbReference>
<dbReference type="SMART" id="SM00100">
    <property type="entry name" value="cNMP"/>
    <property type="match status" value="1"/>
</dbReference>